<dbReference type="Proteomes" id="UP001214629">
    <property type="component" value="Chromosome"/>
</dbReference>
<evidence type="ECO:0000313" key="4">
    <source>
        <dbReference type="EMBL" id="WFG95724.1"/>
    </source>
</evidence>
<keyword evidence="6" id="KW-1185">Reference proteome</keyword>
<dbReference type="EMBL" id="CP096246">
    <property type="protein sequence ID" value="WFG95724.1"/>
    <property type="molecule type" value="Genomic_DNA"/>
</dbReference>
<protein>
    <submittedName>
        <fullName evidence="3">Uncharacterized protein</fullName>
    </submittedName>
</protein>
<reference evidence="4 6" key="2">
    <citation type="submission" date="2022-04" db="EMBL/GenBank/DDBJ databases">
        <title>Whole genome of Spiroplasma citri.</title>
        <authorList>
            <person name="Khanchezar A."/>
            <person name="Izadpanah K."/>
            <person name="Taghavi M."/>
            <person name="Ghorbani A."/>
            <person name="Beven L."/>
        </authorList>
    </citation>
    <scope>NUCLEOTIDE SEQUENCE [LARGE SCALE GENOMIC DNA]</scope>
    <source>
        <strain evidence="4 6">D4</strain>
    </source>
</reference>
<accession>A0A1J0Z2C3</accession>
<proteinExistence type="predicted"/>
<name>A0A1J0Z2C3_SPICI</name>
<evidence type="ECO:0000313" key="6">
    <source>
        <dbReference type="Proteomes" id="UP001214629"/>
    </source>
</evidence>
<dbReference type="EMBL" id="CP046368">
    <property type="protein sequence ID" value="QIA69543.1"/>
    <property type="molecule type" value="Genomic_DNA"/>
</dbReference>
<dbReference type="EMBL" id="CP046368">
    <property type="protein sequence ID" value="QIA68882.1"/>
    <property type="molecule type" value="Genomic_DNA"/>
</dbReference>
<dbReference type="KEGG" id="sck:SCITRI_001620"/>
<dbReference type="Proteomes" id="UP000464735">
    <property type="component" value="Chromosome"/>
</dbReference>
<dbReference type="KEGG" id="sck:SCITRI_001223"/>
<sequence>MNSYKIIIGYYNKICSVCNKEIPIIFTQAGLLKINENENQLLYNGHFKCIKNKYDKINL</sequence>
<dbReference type="KEGG" id="sck:SCITRI_001182"/>
<dbReference type="AlphaFoldDB" id="A0A1J0Z2C3"/>
<evidence type="ECO:0000313" key="3">
    <source>
        <dbReference type="EMBL" id="QIA69543.1"/>
    </source>
</evidence>
<gene>
    <name evidence="1" type="ORF">GL298_04815</name>
    <name evidence="2" type="ORF">GL298_06710</name>
    <name evidence="3" type="ORF">GL298_08805</name>
    <name evidence="4" type="ORF">M0C40_06375</name>
</gene>
<evidence type="ECO:0000313" key="2">
    <source>
        <dbReference type="EMBL" id="QIA69211.1"/>
    </source>
</evidence>
<dbReference type="RefSeq" id="WP_071937570.1">
    <property type="nucleotide sequence ID" value="NZ_CP013197.1"/>
</dbReference>
<dbReference type="EMBL" id="CP046368">
    <property type="protein sequence ID" value="QIA69211.1"/>
    <property type="molecule type" value="Genomic_DNA"/>
</dbReference>
<evidence type="ECO:0000313" key="1">
    <source>
        <dbReference type="EMBL" id="QIA68882.1"/>
    </source>
</evidence>
<organism evidence="3 5">
    <name type="scientific">Spiroplasma citri</name>
    <dbReference type="NCBI Taxonomy" id="2133"/>
    <lineage>
        <taxon>Bacteria</taxon>
        <taxon>Bacillati</taxon>
        <taxon>Mycoplasmatota</taxon>
        <taxon>Mollicutes</taxon>
        <taxon>Entomoplasmatales</taxon>
        <taxon>Spiroplasmataceae</taxon>
        <taxon>Spiroplasma</taxon>
    </lineage>
</organism>
<dbReference type="GeneID" id="54239453"/>
<evidence type="ECO:0000313" key="5">
    <source>
        <dbReference type="Proteomes" id="UP000464735"/>
    </source>
</evidence>
<reference evidence="3 5" key="1">
    <citation type="submission" date="2019-11" db="EMBL/GenBank/DDBJ databases">
        <title>Whole genome sequencing and comparative genomics analyses of five strains of Spiroplasma citri.</title>
        <authorList>
            <person name="Yokomi R."/>
            <person name="Chen J."/>
            <person name="Rattner R."/>
            <person name="Vidalakis G."/>
        </authorList>
    </citation>
    <scope>NUCLEOTIDE SEQUENCE [LARGE SCALE GENOMIC DNA]</scope>
    <source>
        <strain evidence="3 5">BR12</strain>
    </source>
</reference>